<evidence type="ECO:0000256" key="2">
    <source>
        <dbReference type="ARBA" id="ARBA00023004"/>
    </source>
</evidence>
<dbReference type="InterPro" id="IPR026992">
    <property type="entry name" value="DIOX_N"/>
</dbReference>
<feature type="domain" description="Fe2OG dioxygenase" evidence="5">
    <location>
        <begin position="238"/>
        <end position="338"/>
    </location>
</feature>
<evidence type="ECO:0000256" key="1">
    <source>
        <dbReference type="ARBA" id="ARBA00022723"/>
    </source>
</evidence>
<protein>
    <recommendedName>
        <fullName evidence="5">Fe2OG dioxygenase domain-containing protein</fullName>
    </recommendedName>
</protein>
<organism evidence="6 7">
    <name type="scientific">Sphagnum jensenii</name>
    <dbReference type="NCBI Taxonomy" id="128206"/>
    <lineage>
        <taxon>Eukaryota</taxon>
        <taxon>Viridiplantae</taxon>
        <taxon>Streptophyta</taxon>
        <taxon>Embryophyta</taxon>
        <taxon>Bryophyta</taxon>
        <taxon>Sphagnophytina</taxon>
        <taxon>Sphagnopsida</taxon>
        <taxon>Sphagnales</taxon>
        <taxon>Sphagnaceae</taxon>
        <taxon>Sphagnum</taxon>
    </lineage>
</organism>
<dbReference type="InterPro" id="IPR005123">
    <property type="entry name" value="Oxoglu/Fe-dep_dioxygenase_dom"/>
</dbReference>
<keyword evidence="3" id="KW-0560">Oxidoreductase</keyword>
<keyword evidence="2 3" id="KW-0408">Iron</keyword>
<keyword evidence="1 3" id="KW-0479">Metal-binding</keyword>
<comment type="similarity">
    <text evidence="3">Belongs to the iron/ascorbate-dependent oxidoreductase family.</text>
</comment>
<feature type="region of interest" description="Disordered" evidence="4">
    <location>
        <begin position="55"/>
        <end position="83"/>
    </location>
</feature>
<evidence type="ECO:0000313" key="6">
    <source>
        <dbReference type="EMBL" id="CAK9262109.1"/>
    </source>
</evidence>
<dbReference type="PANTHER" id="PTHR47990">
    <property type="entry name" value="2-OXOGLUTARATE (2OG) AND FE(II)-DEPENDENT OXYGENASE SUPERFAMILY PROTEIN-RELATED"/>
    <property type="match status" value="1"/>
</dbReference>
<evidence type="ECO:0000256" key="3">
    <source>
        <dbReference type="RuleBase" id="RU003682"/>
    </source>
</evidence>
<dbReference type="InterPro" id="IPR027443">
    <property type="entry name" value="IPNS-like_sf"/>
</dbReference>
<dbReference type="PROSITE" id="PS51471">
    <property type="entry name" value="FE2OG_OXY"/>
    <property type="match status" value="1"/>
</dbReference>
<gene>
    <name evidence="6" type="ORF">CSSPJE1EN1_LOCUS7587</name>
</gene>
<dbReference type="Pfam" id="PF03171">
    <property type="entry name" value="2OG-FeII_Oxy"/>
    <property type="match status" value="1"/>
</dbReference>
<dbReference type="Proteomes" id="UP001497444">
    <property type="component" value="Chromosome 14"/>
</dbReference>
<dbReference type="SUPFAM" id="SSF51197">
    <property type="entry name" value="Clavaminate synthase-like"/>
    <property type="match status" value="1"/>
</dbReference>
<name>A0ABP0W6F8_9BRYO</name>
<proteinExistence type="inferred from homology"/>
<dbReference type="Gene3D" id="2.60.120.330">
    <property type="entry name" value="B-lactam Antibiotic, Isopenicillin N Synthase, Chain"/>
    <property type="match status" value="1"/>
</dbReference>
<evidence type="ECO:0000259" key="5">
    <source>
        <dbReference type="PROSITE" id="PS51471"/>
    </source>
</evidence>
<sequence>MGVQQDHHDILETLQIDPEFLVQQEHRPTLKYNDYKTAVGQHHVVPVIDLSPLTSKKKKKKEKKSSSGLESSSALTQQEHDAHSSIHNLVEQVGKACEEWGFFQVINHGVSLSLLEELETNAQSFFALPLQEKAKVRRTFENSLGYYDREHTKNVRDWKEVFDFATSGMLQLPADVGSEGKQVISHTNQWPENPSTLREVCENWSKAVEGLAFELLGLISQSLGLPATYFHKFWEPDDSNFIRMNYYPKCPMPNLTLGVTRHKDAGCLTVLVQDEVGGLQVRCKNGEWIGIRPQRDAFVVNVGDLFQVWSNDRYKSVEHRVVVNDNKPRFSFPLFFNPSPRTNVAPLPELLLCGDQVPLYRPYNWGEFMKTKKGSNFKNMGVENLQIYHFAINRDEKRGQVGTPPIL</sequence>
<dbReference type="PRINTS" id="PR00682">
    <property type="entry name" value="IPNSYNTHASE"/>
</dbReference>
<reference evidence="6" key="1">
    <citation type="submission" date="2024-02" db="EMBL/GenBank/DDBJ databases">
        <authorList>
            <consortium name="ELIXIR-Norway"/>
            <consortium name="Elixir Norway"/>
        </authorList>
    </citation>
    <scope>NUCLEOTIDE SEQUENCE</scope>
</reference>
<evidence type="ECO:0000313" key="7">
    <source>
        <dbReference type="Proteomes" id="UP001497444"/>
    </source>
</evidence>
<dbReference type="InterPro" id="IPR050231">
    <property type="entry name" value="Iron_ascorbate_oxido_reductase"/>
</dbReference>
<accession>A0ABP0W6F8</accession>
<dbReference type="Pfam" id="PF14226">
    <property type="entry name" value="DIOX_N"/>
    <property type="match status" value="1"/>
</dbReference>
<evidence type="ECO:0000256" key="4">
    <source>
        <dbReference type="SAM" id="MobiDB-lite"/>
    </source>
</evidence>
<dbReference type="InterPro" id="IPR044861">
    <property type="entry name" value="IPNS-like_FE2OG_OXY"/>
</dbReference>
<keyword evidence="7" id="KW-1185">Reference proteome</keyword>
<dbReference type="EMBL" id="OZ020109">
    <property type="protein sequence ID" value="CAK9262109.1"/>
    <property type="molecule type" value="Genomic_DNA"/>
</dbReference>